<evidence type="ECO:0000313" key="3">
    <source>
        <dbReference type="EMBL" id="MBE7324113.1"/>
    </source>
</evidence>
<evidence type="ECO:0000313" key="4">
    <source>
        <dbReference type="Proteomes" id="UP000756387"/>
    </source>
</evidence>
<dbReference type="EMBL" id="JADCSA010000004">
    <property type="protein sequence ID" value="MBE7324113.1"/>
    <property type="molecule type" value="Genomic_DNA"/>
</dbReference>
<feature type="chain" id="PRO_5046857024" description="Lipoprotein" evidence="2">
    <location>
        <begin position="34"/>
        <end position="294"/>
    </location>
</feature>
<accession>A0ABR9RRB5</accession>
<organism evidence="3 4">
    <name type="scientific">Nocardioides malaquae</name>
    <dbReference type="NCBI Taxonomy" id="2773426"/>
    <lineage>
        <taxon>Bacteria</taxon>
        <taxon>Bacillati</taxon>
        <taxon>Actinomycetota</taxon>
        <taxon>Actinomycetes</taxon>
        <taxon>Propionibacteriales</taxon>
        <taxon>Nocardioidaceae</taxon>
        <taxon>Nocardioides</taxon>
    </lineage>
</organism>
<evidence type="ECO:0008006" key="5">
    <source>
        <dbReference type="Google" id="ProtNLM"/>
    </source>
</evidence>
<dbReference type="RefSeq" id="WP_193637449.1">
    <property type="nucleotide sequence ID" value="NZ_JADCSA010000004.1"/>
</dbReference>
<feature type="compositionally biased region" description="Acidic residues" evidence="1">
    <location>
        <begin position="258"/>
        <end position="269"/>
    </location>
</feature>
<dbReference type="PROSITE" id="PS51257">
    <property type="entry name" value="PROKAR_LIPOPROTEIN"/>
    <property type="match status" value="1"/>
</dbReference>
<keyword evidence="2" id="KW-0732">Signal</keyword>
<feature type="compositionally biased region" description="Low complexity" evidence="1">
    <location>
        <begin position="41"/>
        <end position="72"/>
    </location>
</feature>
<sequence length="294" mass="31162">MSRSSTRLSSASRWACGVVAAIVLAGCSSEDLAVPGDLESPESSASESVSPSESPTESPSGSPSEEPSTSTTDVGCESEGKGRPGPMPDRPSVVELGRLSGGEPDRLAAENFALSVAHLFIDARDPRLQASVIDAVASPRLGDEARDRFLDAYEDNASLEEPRRFTVDAQVWLRSCIVGPTPRPREVRVEVAGVVADPALGDSFLTTLRIDVVRRDDRWEVLDLLGPEMRTPVDPEVQGLKPLLEGNHWRQVVSEPVEAPEPEESEAPDESASPGESGSPSPASTSEDATPAGR</sequence>
<protein>
    <recommendedName>
        <fullName evidence="5">Lipoprotein</fullName>
    </recommendedName>
</protein>
<gene>
    <name evidence="3" type="ORF">IEQ44_05565</name>
</gene>
<reference evidence="3 4" key="1">
    <citation type="submission" date="2020-10" db="EMBL/GenBank/DDBJ databases">
        <title>Nocardioides sp. isolated from sludge.</title>
        <authorList>
            <person name="Zhang X."/>
        </authorList>
    </citation>
    <scope>NUCLEOTIDE SEQUENCE [LARGE SCALE GENOMIC DNA]</scope>
    <source>
        <strain evidence="3 4">Y6</strain>
    </source>
</reference>
<keyword evidence="4" id="KW-1185">Reference proteome</keyword>
<feature type="region of interest" description="Disordered" evidence="1">
    <location>
        <begin position="233"/>
        <end position="294"/>
    </location>
</feature>
<comment type="caution">
    <text evidence="3">The sequence shown here is derived from an EMBL/GenBank/DDBJ whole genome shotgun (WGS) entry which is preliminary data.</text>
</comment>
<feature type="compositionally biased region" description="Low complexity" evidence="1">
    <location>
        <begin position="270"/>
        <end position="287"/>
    </location>
</feature>
<proteinExistence type="predicted"/>
<feature type="region of interest" description="Disordered" evidence="1">
    <location>
        <begin position="32"/>
        <end position="101"/>
    </location>
</feature>
<feature type="signal peptide" evidence="2">
    <location>
        <begin position="1"/>
        <end position="33"/>
    </location>
</feature>
<evidence type="ECO:0000256" key="2">
    <source>
        <dbReference type="SAM" id="SignalP"/>
    </source>
</evidence>
<dbReference type="Proteomes" id="UP000756387">
    <property type="component" value="Unassembled WGS sequence"/>
</dbReference>
<name>A0ABR9RRB5_9ACTN</name>
<evidence type="ECO:0000256" key="1">
    <source>
        <dbReference type="SAM" id="MobiDB-lite"/>
    </source>
</evidence>